<dbReference type="GO" id="GO:0006357">
    <property type="term" value="P:regulation of transcription by RNA polymerase II"/>
    <property type="evidence" value="ECO:0007669"/>
    <property type="project" value="TreeGrafter"/>
</dbReference>
<comment type="similarity">
    <text evidence="2 11">Belongs to the GTF2H2 family.</text>
</comment>
<keyword evidence="4" id="KW-0227">DNA damage</keyword>
<organism evidence="14 15">
    <name type="scientific">Anaeramoeba flamelloides</name>
    <dbReference type="NCBI Taxonomy" id="1746091"/>
    <lineage>
        <taxon>Eukaryota</taxon>
        <taxon>Metamonada</taxon>
        <taxon>Anaeramoebidae</taxon>
        <taxon>Anaeramoeba</taxon>
    </lineage>
</organism>
<dbReference type="CDD" id="cd19757">
    <property type="entry name" value="Bbox1"/>
    <property type="match status" value="1"/>
</dbReference>
<dbReference type="GO" id="GO:0000439">
    <property type="term" value="C:transcription factor TFIIH core complex"/>
    <property type="evidence" value="ECO:0007669"/>
    <property type="project" value="InterPro"/>
</dbReference>
<evidence type="ECO:0000313" key="14">
    <source>
        <dbReference type="EMBL" id="KAJ3452235.1"/>
    </source>
</evidence>
<feature type="zinc finger region" description="C4-type" evidence="12">
    <location>
        <begin position="293"/>
        <end position="310"/>
    </location>
</feature>
<evidence type="ECO:0000256" key="5">
    <source>
        <dbReference type="ARBA" id="ARBA00022771"/>
    </source>
</evidence>
<evidence type="ECO:0000256" key="11">
    <source>
        <dbReference type="PIRNR" id="PIRNR015919"/>
    </source>
</evidence>
<keyword evidence="10 11" id="KW-0539">Nucleus</keyword>
<evidence type="ECO:0000313" key="15">
    <source>
        <dbReference type="Proteomes" id="UP001146793"/>
    </source>
</evidence>
<feature type="domain" description="C2H2-type" evidence="13">
    <location>
        <begin position="373"/>
        <end position="393"/>
    </location>
</feature>
<dbReference type="PIRSF" id="PIRSF015919">
    <property type="entry name" value="TFIIH_SSL1"/>
    <property type="match status" value="1"/>
</dbReference>
<dbReference type="Pfam" id="PF07975">
    <property type="entry name" value="C1_4"/>
    <property type="match status" value="1"/>
</dbReference>
<dbReference type="InterPro" id="IPR013087">
    <property type="entry name" value="Znf_C2H2_type"/>
</dbReference>
<evidence type="ECO:0000256" key="9">
    <source>
        <dbReference type="ARBA" id="ARBA00023204"/>
    </source>
</evidence>
<dbReference type="GO" id="GO:0005675">
    <property type="term" value="C:transcription factor TFIIH holo complex"/>
    <property type="evidence" value="ECO:0007669"/>
    <property type="project" value="UniProtKB-UniRule"/>
</dbReference>
<keyword evidence="8 11" id="KW-0804">Transcription</keyword>
<evidence type="ECO:0000256" key="3">
    <source>
        <dbReference type="ARBA" id="ARBA00022723"/>
    </source>
</evidence>
<dbReference type="NCBIfam" id="TIGR00622">
    <property type="entry name" value="ssl1"/>
    <property type="match status" value="1"/>
</dbReference>
<dbReference type="GO" id="GO:0006351">
    <property type="term" value="P:DNA-templated transcription"/>
    <property type="evidence" value="ECO:0007669"/>
    <property type="project" value="InterPro"/>
</dbReference>
<dbReference type="Gene3D" id="3.30.40.10">
    <property type="entry name" value="Zinc/RING finger domain, C3HC4 (zinc finger)"/>
    <property type="match status" value="1"/>
</dbReference>
<dbReference type="GO" id="GO:0008270">
    <property type="term" value="F:zinc ion binding"/>
    <property type="evidence" value="ECO:0007669"/>
    <property type="project" value="UniProtKB-UniRule"/>
</dbReference>
<dbReference type="InterPro" id="IPR012170">
    <property type="entry name" value="TFIIH_SSL1/p44"/>
</dbReference>
<sequence>MNNNKKTKKKTQKKKVTFNWETLERTWEDVEEDENGRLQQTNIKNTLQDLNKESLKSELRVTETIKRGMLRKIVLVVDFSKYSQELDLKPSRLVLQVKAIEKFLFEYFDQNPISQLGIVAMRNGLADCISPISSNQKSHLNVLNKEALTGGDASLQNALELSKSLLSFLPGYYSKEVVIIFLGLSTCDPGNILETIKSLKKNNIRCSIIGLNAEMFLLSHLAKSTQGIYRIATNQTEFINYLLENAIPPPNIGMRVQPSMIKMGFPRLQTNLNTLPLAFSMKEECLKSGGYPCPRCKTRSWNLPSECQTCNLMLISSPHLARLYRHLFPIQDFEKINKKSKIILKKSFINLEENIDEFFCFGCRDQIISKFQCKNCKKYFCQTCNEFIHTTLHNCPGCCSLEN</sequence>
<dbReference type="SMART" id="SM01047">
    <property type="entry name" value="C1_4"/>
    <property type="match status" value="1"/>
</dbReference>
<dbReference type="AlphaFoldDB" id="A0AAV8AH53"/>
<dbReference type="PROSITE" id="PS00028">
    <property type="entry name" value="ZINC_FINGER_C2H2_1"/>
    <property type="match status" value="1"/>
</dbReference>
<evidence type="ECO:0000256" key="4">
    <source>
        <dbReference type="ARBA" id="ARBA00022763"/>
    </source>
</evidence>
<dbReference type="EMBL" id="JANTQA010000008">
    <property type="protein sequence ID" value="KAJ3452235.1"/>
    <property type="molecule type" value="Genomic_DNA"/>
</dbReference>
<keyword evidence="6 11" id="KW-0862">Zinc</keyword>
<proteinExistence type="inferred from homology"/>
<dbReference type="GO" id="GO:0006289">
    <property type="term" value="P:nucleotide-excision repair"/>
    <property type="evidence" value="ECO:0007669"/>
    <property type="project" value="UniProtKB-UniRule"/>
</dbReference>
<keyword evidence="5" id="KW-0863">Zinc-finger</keyword>
<keyword evidence="9" id="KW-0234">DNA repair</keyword>
<comment type="caution">
    <text evidence="14">The sequence shown here is derived from an EMBL/GenBank/DDBJ whole genome shotgun (WGS) entry which is preliminary data.</text>
</comment>
<gene>
    <name evidence="14" type="ORF">M0812_03999</name>
</gene>
<protein>
    <recommendedName>
        <fullName evidence="11">General transcription factor IIH subunit</fullName>
    </recommendedName>
</protein>
<keyword evidence="3 11" id="KW-0479">Metal-binding</keyword>
<evidence type="ECO:0000256" key="8">
    <source>
        <dbReference type="ARBA" id="ARBA00023163"/>
    </source>
</evidence>
<dbReference type="PANTHER" id="PTHR12695">
    <property type="entry name" value="GENERAL TRANSCRIPTION FACTOR IIH SUBUNIT 2"/>
    <property type="match status" value="1"/>
</dbReference>
<dbReference type="InterPro" id="IPR007198">
    <property type="entry name" value="Ssl1-like"/>
</dbReference>
<dbReference type="Gene3D" id="3.40.50.410">
    <property type="entry name" value="von Willebrand factor, type A domain"/>
    <property type="match status" value="1"/>
</dbReference>
<evidence type="ECO:0000256" key="6">
    <source>
        <dbReference type="ARBA" id="ARBA00022833"/>
    </source>
</evidence>
<dbReference type="InterPro" id="IPR013083">
    <property type="entry name" value="Znf_RING/FYVE/PHD"/>
</dbReference>
<name>A0AAV8AH53_9EUKA</name>
<dbReference type="FunFam" id="3.40.50.410:FF:000015">
    <property type="entry name" value="General transcription factor IIH subunit 2"/>
    <property type="match status" value="1"/>
</dbReference>
<comment type="subcellular location">
    <subcellularLocation>
        <location evidence="1 11">Nucleus</location>
    </subcellularLocation>
</comment>
<dbReference type="PANTHER" id="PTHR12695:SF2">
    <property type="entry name" value="GENERAL TRANSCRIPTION FACTOR IIH SUBUNIT 2-RELATED"/>
    <property type="match status" value="1"/>
</dbReference>
<evidence type="ECO:0000256" key="10">
    <source>
        <dbReference type="ARBA" id="ARBA00023242"/>
    </source>
</evidence>
<dbReference type="InterPro" id="IPR036465">
    <property type="entry name" value="vWFA_dom_sf"/>
</dbReference>
<dbReference type="SUPFAM" id="SSF53300">
    <property type="entry name" value="vWA-like"/>
    <property type="match status" value="1"/>
</dbReference>
<evidence type="ECO:0000256" key="1">
    <source>
        <dbReference type="ARBA" id="ARBA00004123"/>
    </source>
</evidence>
<dbReference type="SUPFAM" id="SSF57889">
    <property type="entry name" value="Cysteine-rich domain"/>
    <property type="match status" value="1"/>
</dbReference>
<reference evidence="14" key="1">
    <citation type="submission" date="2022-08" db="EMBL/GenBank/DDBJ databases">
        <title>Novel sulphate-reducing endosymbionts in the free-living metamonad Anaeramoeba.</title>
        <authorList>
            <person name="Jerlstrom-Hultqvist J."/>
            <person name="Cepicka I."/>
            <person name="Gallot-Lavallee L."/>
            <person name="Salas-Leiva D."/>
            <person name="Curtis B.A."/>
            <person name="Zahonova K."/>
            <person name="Pipaliya S."/>
            <person name="Dacks J."/>
            <person name="Roger A.J."/>
        </authorList>
    </citation>
    <scope>NUCLEOTIDE SEQUENCE</scope>
    <source>
        <strain evidence="14">Busselton2</strain>
    </source>
</reference>
<dbReference type="Proteomes" id="UP001146793">
    <property type="component" value="Unassembled WGS sequence"/>
</dbReference>
<evidence type="ECO:0000256" key="7">
    <source>
        <dbReference type="ARBA" id="ARBA00023015"/>
    </source>
</evidence>
<evidence type="ECO:0000259" key="13">
    <source>
        <dbReference type="PROSITE" id="PS00028"/>
    </source>
</evidence>
<evidence type="ECO:0000256" key="2">
    <source>
        <dbReference type="ARBA" id="ARBA00006092"/>
    </source>
</evidence>
<dbReference type="InterPro" id="IPR004595">
    <property type="entry name" value="TFIIH_C1-like_dom"/>
</dbReference>
<dbReference type="Pfam" id="PF04056">
    <property type="entry name" value="Ssl1"/>
    <property type="match status" value="1"/>
</dbReference>
<dbReference type="InterPro" id="IPR046349">
    <property type="entry name" value="C1-like_sf"/>
</dbReference>
<keyword evidence="7 11" id="KW-0805">Transcription regulation</keyword>
<evidence type="ECO:0000256" key="12">
    <source>
        <dbReference type="PIRSR" id="PIRSR015919-1"/>
    </source>
</evidence>
<accession>A0AAV8AH53</accession>